<dbReference type="PANTHER" id="PTHR44943">
    <property type="entry name" value="CELLULOSE SYNTHASE OPERON PROTEIN C"/>
    <property type="match status" value="1"/>
</dbReference>
<dbReference type="PROSITE" id="PS50005">
    <property type="entry name" value="TPR"/>
    <property type="match status" value="2"/>
</dbReference>
<feature type="chain" id="PRO_5045680263" evidence="4">
    <location>
        <begin position="21"/>
        <end position="284"/>
    </location>
</feature>
<gene>
    <name evidence="5" type="ORF">L3081_00810</name>
</gene>
<dbReference type="InterPro" id="IPR051685">
    <property type="entry name" value="Ycf3/AcsC/BcsC/TPR_MFPF"/>
</dbReference>
<dbReference type="EMBL" id="JAKKSL010000001">
    <property type="protein sequence ID" value="MCI2282205.1"/>
    <property type="molecule type" value="Genomic_DNA"/>
</dbReference>
<dbReference type="Proteomes" id="UP001139646">
    <property type="component" value="Unassembled WGS sequence"/>
</dbReference>
<dbReference type="InterPro" id="IPR011990">
    <property type="entry name" value="TPR-like_helical_dom_sf"/>
</dbReference>
<evidence type="ECO:0000256" key="1">
    <source>
        <dbReference type="ARBA" id="ARBA00022737"/>
    </source>
</evidence>
<feature type="repeat" description="TPR" evidence="3">
    <location>
        <begin position="195"/>
        <end position="228"/>
    </location>
</feature>
<dbReference type="SMART" id="SM00028">
    <property type="entry name" value="TPR"/>
    <property type="match status" value="4"/>
</dbReference>
<sequence>MKFIKSTVCASLILAITACGDNESAQTYISKAESQIVEKQDSAAIISLKNALKLDAKNAQARFLLGKLYLNMGDAENAIKEFERANKFKFSVDQVLPLLARAYMLAEDDEAILALAPQEKQLSTPSTQYLAYKVMAALRTDNKALAQETVEAAFSVSESDGYSMLANAYLAFFEQKLDRASTSVGRILVATPDNVDALMLQGQIATAQNNYALAVESFTQYLKLQPNSGRAQIFIADSLVKNGQFDEAEKIADTILAKVPNRPFCYISKQWFDLKRKIMNRLVV</sequence>
<protein>
    <submittedName>
        <fullName evidence="5">Tetratricopeptide repeat protein</fullName>
    </submittedName>
</protein>
<organism evidence="5 6">
    <name type="scientific">Colwellia maritima</name>
    <dbReference type="NCBI Taxonomy" id="2912588"/>
    <lineage>
        <taxon>Bacteria</taxon>
        <taxon>Pseudomonadati</taxon>
        <taxon>Pseudomonadota</taxon>
        <taxon>Gammaproteobacteria</taxon>
        <taxon>Alteromonadales</taxon>
        <taxon>Colwelliaceae</taxon>
        <taxon>Colwellia</taxon>
    </lineage>
</organism>
<dbReference type="SUPFAM" id="SSF48452">
    <property type="entry name" value="TPR-like"/>
    <property type="match status" value="1"/>
</dbReference>
<evidence type="ECO:0000313" key="6">
    <source>
        <dbReference type="Proteomes" id="UP001139646"/>
    </source>
</evidence>
<dbReference type="Pfam" id="PF14559">
    <property type="entry name" value="TPR_19"/>
    <property type="match status" value="1"/>
</dbReference>
<comment type="caution">
    <text evidence="5">The sequence shown here is derived from an EMBL/GenBank/DDBJ whole genome shotgun (WGS) entry which is preliminary data.</text>
</comment>
<dbReference type="Gene3D" id="1.25.40.10">
    <property type="entry name" value="Tetratricopeptide repeat domain"/>
    <property type="match status" value="2"/>
</dbReference>
<accession>A0ABS9WWG1</accession>
<dbReference type="PANTHER" id="PTHR44943:SF8">
    <property type="entry name" value="TPR REPEAT-CONTAINING PROTEIN MJ0263"/>
    <property type="match status" value="1"/>
</dbReference>
<evidence type="ECO:0000256" key="4">
    <source>
        <dbReference type="SAM" id="SignalP"/>
    </source>
</evidence>
<dbReference type="PROSITE" id="PS51257">
    <property type="entry name" value="PROKAR_LIPOPROTEIN"/>
    <property type="match status" value="1"/>
</dbReference>
<dbReference type="InterPro" id="IPR019734">
    <property type="entry name" value="TPR_rpt"/>
</dbReference>
<dbReference type="RefSeq" id="WP_242282776.1">
    <property type="nucleotide sequence ID" value="NZ_JAKKSL010000001.1"/>
</dbReference>
<reference evidence="5" key="1">
    <citation type="submission" date="2022-01" db="EMBL/GenBank/DDBJ databases">
        <title>Colwellia maritima, isolated from seawater.</title>
        <authorList>
            <person name="Kristyanto S."/>
            <person name="Jung J."/>
            <person name="Jeon C.O."/>
        </authorList>
    </citation>
    <scope>NUCLEOTIDE SEQUENCE</scope>
    <source>
        <strain evidence="5">MSW7</strain>
    </source>
</reference>
<feature type="signal peptide" evidence="4">
    <location>
        <begin position="1"/>
        <end position="20"/>
    </location>
</feature>
<feature type="repeat" description="TPR" evidence="3">
    <location>
        <begin position="59"/>
        <end position="92"/>
    </location>
</feature>
<keyword evidence="6" id="KW-1185">Reference proteome</keyword>
<keyword evidence="1" id="KW-0677">Repeat</keyword>
<keyword evidence="2 3" id="KW-0802">TPR repeat</keyword>
<name>A0ABS9WWG1_9GAMM</name>
<proteinExistence type="predicted"/>
<dbReference type="Pfam" id="PF13181">
    <property type="entry name" value="TPR_8"/>
    <property type="match status" value="1"/>
</dbReference>
<evidence type="ECO:0000313" key="5">
    <source>
        <dbReference type="EMBL" id="MCI2282205.1"/>
    </source>
</evidence>
<evidence type="ECO:0000256" key="2">
    <source>
        <dbReference type="ARBA" id="ARBA00022803"/>
    </source>
</evidence>
<evidence type="ECO:0000256" key="3">
    <source>
        <dbReference type="PROSITE-ProRule" id="PRU00339"/>
    </source>
</evidence>
<keyword evidence="4" id="KW-0732">Signal</keyword>